<comment type="caution">
    <text evidence="1">The sequence shown here is derived from an EMBL/GenBank/DDBJ whole genome shotgun (WGS) entry which is preliminary data.</text>
</comment>
<evidence type="ECO:0000313" key="2">
    <source>
        <dbReference type="Proteomes" id="UP001141806"/>
    </source>
</evidence>
<gene>
    <name evidence="1" type="ORF">NE237_007694</name>
</gene>
<dbReference type="Proteomes" id="UP001141806">
    <property type="component" value="Unassembled WGS sequence"/>
</dbReference>
<organism evidence="1 2">
    <name type="scientific">Protea cynaroides</name>
    <dbReference type="NCBI Taxonomy" id="273540"/>
    <lineage>
        <taxon>Eukaryota</taxon>
        <taxon>Viridiplantae</taxon>
        <taxon>Streptophyta</taxon>
        <taxon>Embryophyta</taxon>
        <taxon>Tracheophyta</taxon>
        <taxon>Spermatophyta</taxon>
        <taxon>Magnoliopsida</taxon>
        <taxon>Proteales</taxon>
        <taxon>Proteaceae</taxon>
        <taxon>Protea</taxon>
    </lineage>
</organism>
<keyword evidence="2" id="KW-1185">Reference proteome</keyword>
<reference evidence="1" key="1">
    <citation type="journal article" date="2023" name="Plant J.">
        <title>The genome of the king protea, Protea cynaroides.</title>
        <authorList>
            <person name="Chang J."/>
            <person name="Duong T.A."/>
            <person name="Schoeman C."/>
            <person name="Ma X."/>
            <person name="Roodt D."/>
            <person name="Barker N."/>
            <person name="Li Z."/>
            <person name="Van de Peer Y."/>
            <person name="Mizrachi E."/>
        </authorList>
    </citation>
    <scope>NUCLEOTIDE SEQUENCE</scope>
    <source>
        <tissue evidence="1">Young leaves</tissue>
    </source>
</reference>
<evidence type="ECO:0000313" key="1">
    <source>
        <dbReference type="EMBL" id="KAJ4974520.1"/>
    </source>
</evidence>
<dbReference type="EMBL" id="JAMYWD010000004">
    <property type="protein sequence ID" value="KAJ4974520.1"/>
    <property type="molecule type" value="Genomic_DNA"/>
</dbReference>
<accession>A0A9Q0QWP7</accession>
<sequence>MQTGFLPRDLKNEDVGNPCILLRRLHCHRPHNLQSAISGLSEIASGRNLVAAADSDYGNRSHSFSVLLLQFSFRMLEMRRIRCYGRTEKLIMLTVPLMELMDCGSFNFEKSEGSSPGRRFKQRLRTRVVPGD</sequence>
<proteinExistence type="predicted"/>
<dbReference type="AlphaFoldDB" id="A0A9Q0QWP7"/>
<name>A0A9Q0QWP7_9MAGN</name>
<protein>
    <submittedName>
        <fullName evidence="1">Uncharacterized protein</fullName>
    </submittedName>
</protein>